<dbReference type="InterPro" id="IPR011050">
    <property type="entry name" value="Pectin_lyase_fold/virulence"/>
</dbReference>
<dbReference type="Pfam" id="PF13229">
    <property type="entry name" value="Beta_helix"/>
    <property type="match status" value="1"/>
</dbReference>
<evidence type="ECO:0000256" key="1">
    <source>
        <dbReference type="SAM" id="SignalP"/>
    </source>
</evidence>
<comment type="caution">
    <text evidence="3">The sequence shown here is derived from an EMBL/GenBank/DDBJ whole genome shotgun (WGS) entry which is preliminary data.</text>
</comment>
<dbReference type="Gene3D" id="2.160.20.10">
    <property type="entry name" value="Single-stranded right-handed beta-helix, Pectin lyase-like"/>
    <property type="match status" value="1"/>
</dbReference>
<dbReference type="EMBL" id="JAGQHR010000698">
    <property type="protein sequence ID" value="MCA9729445.1"/>
    <property type="molecule type" value="Genomic_DNA"/>
</dbReference>
<proteinExistence type="predicted"/>
<keyword evidence="1" id="KW-0732">Signal</keyword>
<dbReference type="AlphaFoldDB" id="A0A956RQY2"/>
<feature type="domain" description="Right handed beta helix" evidence="2">
    <location>
        <begin position="115"/>
        <end position="243"/>
    </location>
</feature>
<sequence length="375" mass="37941">MSRYQLLSRSRSMIAGSVATVLASLATGSVATAATWIVRPDGSGDFPTIQGAVTGAVDGDVILLTDGTFRGDGNRDVDLQGKSLSIASQSGDPGSCLVDCEGSAVEPHRALTISQAPTSQCEVANVTFRGGEAPGPDGYGGAIYADGGSLRIVECRFDTGHAEFGGGVFQISGDLDLQSCEFVDNRSANVGGGVVCLNGTARIAGCTFIANIGDHGGGAVVVQEGEFVIDACTFHANAPDAIFAVGPGPPGNTDLSVSRTVIAFGIGVPVACIETDVDITCTDIFGNTGGDWVGCIANDSGRNGNISDDPLFCDPATGNLYIASSSPCAPAQSPDCGLIGAWPVGCDATPVQASSWGAIKWRLGASDTRPGARTP</sequence>
<evidence type="ECO:0000259" key="2">
    <source>
        <dbReference type="Pfam" id="PF13229"/>
    </source>
</evidence>
<dbReference type="Proteomes" id="UP000697710">
    <property type="component" value="Unassembled WGS sequence"/>
</dbReference>
<name>A0A956RQY2_UNCEI</name>
<accession>A0A956RQY2</accession>
<protein>
    <recommendedName>
        <fullName evidence="2">Right handed beta helix domain-containing protein</fullName>
    </recommendedName>
</protein>
<dbReference type="InterPro" id="IPR039448">
    <property type="entry name" value="Beta_helix"/>
</dbReference>
<feature type="chain" id="PRO_5037348236" description="Right handed beta helix domain-containing protein" evidence="1">
    <location>
        <begin position="34"/>
        <end position="375"/>
    </location>
</feature>
<dbReference type="SUPFAM" id="SSF51126">
    <property type="entry name" value="Pectin lyase-like"/>
    <property type="match status" value="1"/>
</dbReference>
<dbReference type="InterPro" id="IPR012334">
    <property type="entry name" value="Pectin_lyas_fold"/>
</dbReference>
<evidence type="ECO:0000313" key="4">
    <source>
        <dbReference type="Proteomes" id="UP000697710"/>
    </source>
</evidence>
<reference evidence="3" key="1">
    <citation type="submission" date="2020-04" db="EMBL/GenBank/DDBJ databases">
        <authorList>
            <person name="Zhang T."/>
        </authorList>
    </citation>
    <scope>NUCLEOTIDE SEQUENCE</scope>
    <source>
        <strain evidence="3">HKST-UBA01</strain>
    </source>
</reference>
<reference evidence="3" key="2">
    <citation type="journal article" date="2021" name="Microbiome">
        <title>Successional dynamics and alternative stable states in a saline activated sludge microbial community over 9 years.</title>
        <authorList>
            <person name="Wang Y."/>
            <person name="Ye J."/>
            <person name="Ju F."/>
            <person name="Liu L."/>
            <person name="Boyd J.A."/>
            <person name="Deng Y."/>
            <person name="Parks D.H."/>
            <person name="Jiang X."/>
            <person name="Yin X."/>
            <person name="Woodcroft B.J."/>
            <person name="Tyson G.W."/>
            <person name="Hugenholtz P."/>
            <person name="Polz M.F."/>
            <person name="Zhang T."/>
        </authorList>
    </citation>
    <scope>NUCLEOTIDE SEQUENCE</scope>
    <source>
        <strain evidence="3">HKST-UBA01</strain>
    </source>
</reference>
<organism evidence="3 4">
    <name type="scientific">Eiseniibacteriota bacterium</name>
    <dbReference type="NCBI Taxonomy" id="2212470"/>
    <lineage>
        <taxon>Bacteria</taxon>
        <taxon>Candidatus Eiseniibacteriota</taxon>
    </lineage>
</organism>
<feature type="signal peptide" evidence="1">
    <location>
        <begin position="1"/>
        <end position="33"/>
    </location>
</feature>
<evidence type="ECO:0000313" key="3">
    <source>
        <dbReference type="EMBL" id="MCA9729445.1"/>
    </source>
</evidence>
<gene>
    <name evidence="3" type="ORF">KC729_17285</name>
</gene>